<sequence>MLKKIVLASCLLLAAGCTTVPITGRRQLSLVGDSEMNALAVTQYKETLGTAKLSTNATEVAMVRRVGQRIQAAVEQYFRQQGQSSQLEGYQWEFNLIDDPKTVNAWCMPGGKVAVYTGILPLTRDETGLAVVMGHEIAHAVAKHGAERMSDQMLAQLGTTAVSTALTKNPAATNSIFASAVGTGTQLGAQGLLLKFSRNQESEADHLGLIFMAMAGYNPAQAIPFWQRMAAQSQNTTPEFLSSHPADATRVADLQRLLPEAQKYYKPR</sequence>
<dbReference type="Gene3D" id="3.30.2010.10">
    <property type="entry name" value="Metalloproteases ('zincins'), catalytic domain"/>
    <property type="match status" value="1"/>
</dbReference>
<dbReference type="CDD" id="cd07331">
    <property type="entry name" value="M48C_Oma1_like"/>
    <property type="match status" value="1"/>
</dbReference>
<gene>
    <name evidence="9" type="ORF">GO988_00810</name>
</gene>
<evidence type="ECO:0000256" key="3">
    <source>
        <dbReference type="ARBA" id="ARBA00022801"/>
    </source>
</evidence>
<dbReference type="GO" id="GO:0046872">
    <property type="term" value="F:metal ion binding"/>
    <property type="evidence" value="ECO:0007669"/>
    <property type="project" value="UniProtKB-KW"/>
</dbReference>
<accession>A0A7K1T8Y2</accession>
<reference evidence="9 10" key="1">
    <citation type="submission" date="2019-12" db="EMBL/GenBank/DDBJ databases">
        <title>Hymenobacter sp. HMF4947 Genome sequencing and assembly.</title>
        <authorList>
            <person name="Kang H."/>
            <person name="Cha I."/>
            <person name="Kim H."/>
            <person name="Joh K."/>
        </authorList>
    </citation>
    <scope>NUCLEOTIDE SEQUENCE [LARGE SCALE GENOMIC DNA]</scope>
    <source>
        <strain evidence="9 10">HMF4947</strain>
    </source>
</reference>
<keyword evidence="2" id="KW-0479">Metal-binding</keyword>
<evidence type="ECO:0000256" key="4">
    <source>
        <dbReference type="ARBA" id="ARBA00022833"/>
    </source>
</evidence>
<evidence type="ECO:0000256" key="2">
    <source>
        <dbReference type="ARBA" id="ARBA00022723"/>
    </source>
</evidence>
<name>A0A7K1T8Y2_9BACT</name>
<keyword evidence="10" id="KW-1185">Reference proteome</keyword>
<dbReference type="Proteomes" id="UP000441336">
    <property type="component" value="Unassembled WGS sequence"/>
</dbReference>
<dbReference type="RefSeq" id="WP_157561638.1">
    <property type="nucleotide sequence ID" value="NZ_WQKZ01000001.1"/>
</dbReference>
<dbReference type="AlphaFoldDB" id="A0A7K1T8Y2"/>
<evidence type="ECO:0000259" key="8">
    <source>
        <dbReference type="Pfam" id="PF01435"/>
    </source>
</evidence>
<evidence type="ECO:0000256" key="5">
    <source>
        <dbReference type="ARBA" id="ARBA00023049"/>
    </source>
</evidence>
<keyword evidence="3 6" id="KW-0378">Hydrolase</keyword>
<dbReference type="PROSITE" id="PS51257">
    <property type="entry name" value="PROKAR_LIPOPROTEIN"/>
    <property type="match status" value="1"/>
</dbReference>
<organism evidence="9 10">
    <name type="scientific">Hymenobacter ginkgonis</name>
    <dbReference type="NCBI Taxonomy" id="2682976"/>
    <lineage>
        <taxon>Bacteria</taxon>
        <taxon>Pseudomonadati</taxon>
        <taxon>Bacteroidota</taxon>
        <taxon>Cytophagia</taxon>
        <taxon>Cytophagales</taxon>
        <taxon>Hymenobacteraceae</taxon>
        <taxon>Hymenobacter</taxon>
    </lineage>
</organism>
<dbReference type="GO" id="GO:0004222">
    <property type="term" value="F:metalloendopeptidase activity"/>
    <property type="evidence" value="ECO:0007669"/>
    <property type="project" value="InterPro"/>
</dbReference>
<feature type="signal peptide" evidence="7">
    <location>
        <begin position="1"/>
        <end position="19"/>
    </location>
</feature>
<evidence type="ECO:0000313" key="9">
    <source>
        <dbReference type="EMBL" id="MVN74858.1"/>
    </source>
</evidence>
<dbReference type="Pfam" id="PF01435">
    <property type="entry name" value="Peptidase_M48"/>
    <property type="match status" value="1"/>
</dbReference>
<comment type="similarity">
    <text evidence="6">Belongs to the peptidase M48 family.</text>
</comment>
<comment type="cofactor">
    <cofactor evidence="6">
        <name>Zn(2+)</name>
        <dbReference type="ChEBI" id="CHEBI:29105"/>
    </cofactor>
    <text evidence="6">Binds 1 zinc ion per subunit.</text>
</comment>
<keyword evidence="5 6" id="KW-0482">Metalloprotease</keyword>
<keyword evidence="7" id="KW-0732">Signal</keyword>
<dbReference type="PANTHER" id="PTHR22726:SF24">
    <property type="entry name" value="M48 FAMILY METALLOPEPTIDASE"/>
    <property type="match status" value="1"/>
</dbReference>
<evidence type="ECO:0000256" key="7">
    <source>
        <dbReference type="SAM" id="SignalP"/>
    </source>
</evidence>
<dbReference type="GO" id="GO:0051603">
    <property type="term" value="P:proteolysis involved in protein catabolic process"/>
    <property type="evidence" value="ECO:0007669"/>
    <property type="project" value="TreeGrafter"/>
</dbReference>
<evidence type="ECO:0000313" key="10">
    <source>
        <dbReference type="Proteomes" id="UP000441336"/>
    </source>
</evidence>
<dbReference type="PANTHER" id="PTHR22726">
    <property type="entry name" value="METALLOENDOPEPTIDASE OMA1"/>
    <property type="match status" value="1"/>
</dbReference>
<keyword evidence="1 6" id="KW-0645">Protease</keyword>
<keyword evidence="4 6" id="KW-0862">Zinc</keyword>
<evidence type="ECO:0000256" key="6">
    <source>
        <dbReference type="RuleBase" id="RU003983"/>
    </source>
</evidence>
<dbReference type="InterPro" id="IPR051156">
    <property type="entry name" value="Mito/Outer_Membr_Metalloprot"/>
</dbReference>
<dbReference type="GO" id="GO:0016020">
    <property type="term" value="C:membrane"/>
    <property type="evidence" value="ECO:0007669"/>
    <property type="project" value="TreeGrafter"/>
</dbReference>
<evidence type="ECO:0000256" key="1">
    <source>
        <dbReference type="ARBA" id="ARBA00022670"/>
    </source>
</evidence>
<protein>
    <submittedName>
        <fullName evidence="9">M48 family metalloprotease</fullName>
    </submittedName>
</protein>
<feature type="chain" id="PRO_5029576760" evidence="7">
    <location>
        <begin position="20"/>
        <end position="268"/>
    </location>
</feature>
<feature type="domain" description="Peptidase M48" evidence="8">
    <location>
        <begin position="71"/>
        <end position="256"/>
    </location>
</feature>
<proteinExistence type="inferred from homology"/>
<dbReference type="EMBL" id="WQKZ01000001">
    <property type="protein sequence ID" value="MVN74858.1"/>
    <property type="molecule type" value="Genomic_DNA"/>
</dbReference>
<comment type="caution">
    <text evidence="9">The sequence shown here is derived from an EMBL/GenBank/DDBJ whole genome shotgun (WGS) entry which is preliminary data.</text>
</comment>
<dbReference type="InterPro" id="IPR001915">
    <property type="entry name" value="Peptidase_M48"/>
</dbReference>